<evidence type="ECO:0000259" key="6">
    <source>
        <dbReference type="PROSITE" id="PS50051"/>
    </source>
</evidence>
<evidence type="ECO:0000256" key="3">
    <source>
        <dbReference type="ARBA" id="ARBA00022741"/>
    </source>
</evidence>
<dbReference type="Pfam" id="PF21120">
    <property type="entry name" value="WHD_MCM_arc"/>
    <property type="match status" value="1"/>
</dbReference>
<evidence type="ECO:0000313" key="7">
    <source>
        <dbReference type="EMBL" id="MBV6342882.1"/>
    </source>
</evidence>
<evidence type="ECO:0000256" key="1">
    <source>
        <dbReference type="ARBA" id="ARBA00008010"/>
    </source>
</evidence>
<evidence type="ECO:0000256" key="2">
    <source>
        <dbReference type="ARBA" id="ARBA00022705"/>
    </source>
</evidence>
<keyword evidence="2" id="KW-0235">DNA replication</keyword>
<proteinExistence type="inferred from homology"/>
<organism evidence="7 8">
    <name type="scientific">Candidatus Magnetobacterium casense</name>
    <dbReference type="NCBI Taxonomy" id="1455061"/>
    <lineage>
        <taxon>Bacteria</taxon>
        <taxon>Pseudomonadati</taxon>
        <taxon>Nitrospirota</taxon>
        <taxon>Thermodesulfovibrionia</taxon>
        <taxon>Thermodesulfovibrionales</taxon>
        <taxon>Candidatus Magnetobacteriaceae</taxon>
        <taxon>Candidatus Magnetobacterium</taxon>
    </lineage>
</organism>
<evidence type="ECO:0000313" key="8">
    <source>
        <dbReference type="Proteomes" id="UP001196980"/>
    </source>
</evidence>
<evidence type="ECO:0000256" key="4">
    <source>
        <dbReference type="ARBA" id="ARBA00022840"/>
    </source>
</evidence>
<dbReference type="PANTHER" id="PTHR11630:SF66">
    <property type="entry name" value="DNA REPLICATION LICENSING FACTOR MCM4"/>
    <property type="match status" value="1"/>
</dbReference>
<comment type="similarity">
    <text evidence="1">Belongs to the MCM family.</text>
</comment>
<keyword evidence="5" id="KW-0238">DNA-binding</keyword>
<dbReference type="InterPro" id="IPR001208">
    <property type="entry name" value="MCM_dom"/>
</dbReference>
<dbReference type="InterPro" id="IPR041562">
    <property type="entry name" value="MCM_lid"/>
</dbReference>
<dbReference type="PROSITE" id="PS50051">
    <property type="entry name" value="MCM_2"/>
    <property type="match status" value="1"/>
</dbReference>
<sequence>ANPKHGRFDTFDPIVEQLDLPPTLINRFDLIFPIKDLPDPVKDDKMASFILELHQDTRRKEAPIPTTLLKKYVAYARLNIHPVLSDEAVAELKDYYIRMRGSARKEGGIIQNIPISARQLEGLVRLSEAHARLRLGEVVERQDARNAINLLDYCLRQIALDEETGTIDIDRISSDTTTSQRNKIVVFKEVMAELENKFGKVVPLDDIARMAAEKGVSQDELDVIIQKLRKSGDIFEPRRNYISRV</sequence>
<keyword evidence="4" id="KW-0067">ATP-binding</keyword>
<comment type="caution">
    <text evidence="7">The sequence shown here is derived from an EMBL/GenBank/DDBJ whole genome shotgun (WGS) entry which is preliminary data.</text>
</comment>
<dbReference type="PANTHER" id="PTHR11630">
    <property type="entry name" value="DNA REPLICATION LICENSING FACTOR MCM FAMILY MEMBER"/>
    <property type="match status" value="1"/>
</dbReference>
<dbReference type="Pfam" id="PF17855">
    <property type="entry name" value="MCM_lid"/>
    <property type="match status" value="1"/>
</dbReference>
<reference evidence="7 8" key="1">
    <citation type="journal article" date="2020" name="J Geophys Res Biogeosci">
        <title>Magnetotaxis as an Adaptation to Enable Bacterial Shuttling of Microbial Sulfur and Sulfur Cycling Across Aquatic Oxic#Anoxic Interfaces.</title>
        <authorList>
            <person name="Li J."/>
            <person name="Liu P."/>
            <person name="Wang J."/>
            <person name="Roberts A.P."/>
            <person name="Pan Y."/>
        </authorList>
    </citation>
    <scope>NUCLEOTIDE SEQUENCE [LARGE SCALE GENOMIC DNA]</scope>
    <source>
        <strain evidence="7 8">MYR-1_YQ</strain>
    </source>
</reference>
<keyword evidence="8" id="KW-1185">Reference proteome</keyword>
<gene>
    <name evidence="7" type="ORF">HWQ67_14945</name>
</gene>
<dbReference type="EMBL" id="JABXWD010000369">
    <property type="protein sequence ID" value="MBV6342882.1"/>
    <property type="molecule type" value="Genomic_DNA"/>
</dbReference>
<dbReference type="SMART" id="SM00350">
    <property type="entry name" value="MCM"/>
    <property type="match status" value="1"/>
</dbReference>
<keyword evidence="3" id="KW-0547">Nucleotide-binding</keyword>
<protein>
    <submittedName>
        <fullName evidence="7">Minichromosome maintenance protein MCM</fullName>
    </submittedName>
</protein>
<accession>A0ABS6S201</accession>
<dbReference type="Proteomes" id="UP001196980">
    <property type="component" value="Unassembled WGS sequence"/>
</dbReference>
<dbReference type="InterPro" id="IPR031327">
    <property type="entry name" value="MCM"/>
</dbReference>
<name>A0ABS6S201_9BACT</name>
<feature type="domain" description="MCM C-terminal AAA(+) ATPase" evidence="6">
    <location>
        <begin position="1"/>
        <end position="50"/>
    </location>
</feature>
<evidence type="ECO:0000256" key="5">
    <source>
        <dbReference type="ARBA" id="ARBA00023125"/>
    </source>
</evidence>
<dbReference type="InterPro" id="IPR048907">
    <property type="entry name" value="WHD_MCM_arc"/>
</dbReference>
<dbReference type="Pfam" id="PF00493">
    <property type="entry name" value="MCM"/>
    <property type="match status" value="1"/>
</dbReference>
<feature type="non-terminal residue" evidence="7">
    <location>
        <position position="1"/>
    </location>
</feature>